<dbReference type="EMBL" id="MQUA01000013">
    <property type="protein sequence ID" value="PQB08757.1"/>
    <property type="molecule type" value="Genomic_DNA"/>
</dbReference>
<evidence type="ECO:0000313" key="5">
    <source>
        <dbReference type="Proteomes" id="UP000239522"/>
    </source>
</evidence>
<name>A0A2S7L1L2_9FLAO</name>
<keyword evidence="1" id="KW-0732">Signal</keyword>
<dbReference type="OrthoDB" id="1525222at2"/>
<reference evidence="4 5" key="1">
    <citation type="submission" date="2016-11" db="EMBL/GenBank/DDBJ databases">
        <title>Trade-off between light-utilization and light-protection in marine flavobacteria.</title>
        <authorList>
            <person name="Kumagai Y."/>
        </authorList>
    </citation>
    <scope>NUCLEOTIDE SEQUENCE [LARGE SCALE GENOMIC DNA]</scope>
    <source>
        <strain evidence="4 5">ATCC 700397</strain>
    </source>
</reference>
<organism evidence="4 5">
    <name type="scientific">Polaribacter filamentus</name>
    <dbReference type="NCBI Taxonomy" id="53483"/>
    <lineage>
        <taxon>Bacteria</taxon>
        <taxon>Pseudomonadati</taxon>
        <taxon>Bacteroidota</taxon>
        <taxon>Flavobacteriia</taxon>
        <taxon>Flavobacteriales</taxon>
        <taxon>Flavobacteriaceae</taxon>
    </lineage>
</organism>
<evidence type="ECO:0000259" key="2">
    <source>
        <dbReference type="Pfam" id="PF14129"/>
    </source>
</evidence>
<feature type="chain" id="PRO_5044580265" description="DUF4296 domain-containing protein" evidence="1">
    <location>
        <begin position="21"/>
        <end position="152"/>
    </location>
</feature>
<protein>
    <recommendedName>
        <fullName evidence="2">DUF4296 domain-containing protein</fullName>
    </recommendedName>
</protein>
<evidence type="ECO:0000313" key="4">
    <source>
        <dbReference type="EMBL" id="PQB08757.1"/>
    </source>
</evidence>
<feature type="signal peptide" evidence="1">
    <location>
        <begin position="1"/>
        <end position="20"/>
    </location>
</feature>
<comment type="caution">
    <text evidence="4">The sequence shown here is derived from an EMBL/GenBank/DDBJ whole genome shotgun (WGS) entry which is preliminary data.</text>
</comment>
<feature type="domain" description="DUF4296" evidence="2">
    <location>
        <begin position="25"/>
        <end position="106"/>
    </location>
</feature>
<proteinExistence type="predicted"/>
<evidence type="ECO:0000256" key="1">
    <source>
        <dbReference type="SAM" id="SignalP"/>
    </source>
</evidence>
<dbReference type="AlphaFoldDB" id="A0A2S7L1L2"/>
<evidence type="ECO:0000313" key="3">
    <source>
        <dbReference type="EMBL" id="PQB03432.1"/>
    </source>
</evidence>
<dbReference type="PROSITE" id="PS51257">
    <property type="entry name" value="PROKAR_LIPOPROTEIN"/>
    <property type="match status" value="1"/>
</dbReference>
<dbReference type="InterPro" id="IPR025381">
    <property type="entry name" value="DUF4296"/>
</dbReference>
<accession>A0A2S7L1L2</accession>
<keyword evidence="5" id="KW-1185">Reference proteome</keyword>
<sequence length="152" mass="18012">MKKISYLLIFIFLVSCTSNTILEEPKDLIPRDTMRLLIQEMMIASSAKYVKNKNLETKIEYMSLVYDQFKIDSARFQTSNVYYMSKIDLYQEIFEDAKASLEKEKKIYDDINTRRDSIRNDSLNKVREIKKNNIKEDSLVLNKKDFKVKNAL</sequence>
<dbReference type="EMBL" id="MQUA01000014">
    <property type="protein sequence ID" value="PQB03432.1"/>
    <property type="molecule type" value="Genomic_DNA"/>
</dbReference>
<dbReference type="Pfam" id="PF14129">
    <property type="entry name" value="DUF4296"/>
    <property type="match status" value="1"/>
</dbReference>
<gene>
    <name evidence="4" type="ORF">BST83_16625</name>
    <name evidence="3" type="ORF">BST83_16685</name>
</gene>
<dbReference type="Proteomes" id="UP000239522">
    <property type="component" value="Unassembled WGS sequence"/>
</dbReference>